<proteinExistence type="predicted"/>
<feature type="transmembrane region" description="Helical" evidence="1">
    <location>
        <begin position="86"/>
        <end position="106"/>
    </location>
</feature>
<dbReference type="Proteomes" id="UP001290455">
    <property type="component" value="Unassembled WGS sequence"/>
</dbReference>
<dbReference type="RefSeq" id="WP_322447906.1">
    <property type="nucleotide sequence ID" value="NZ_JAXOFX010000015.1"/>
</dbReference>
<keyword evidence="1" id="KW-0472">Membrane</keyword>
<reference evidence="2 3" key="1">
    <citation type="submission" date="2023-11" db="EMBL/GenBank/DDBJ databases">
        <title>Bacillus jintuensis, isolated from a mudflat on the Beibu Gulf coast.</title>
        <authorList>
            <person name="Li M."/>
        </authorList>
    </citation>
    <scope>NUCLEOTIDE SEQUENCE [LARGE SCALE GENOMIC DNA]</scope>
    <source>
        <strain evidence="2 3">31A1R</strain>
    </source>
</reference>
<evidence type="ECO:0000256" key="1">
    <source>
        <dbReference type="SAM" id="Phobius"/>
    </source>
</evidence>
<name>A0ABU5J2G1_9BACI</name>
<protein>
    <submittedName>
        <fullName evidence="2">Uncharacterized protein</fullName>
    </submittedName>
</protein>
<comment type="caution">
    <text evidence="2">The sequence shown here is derived from an EMBL/GenBank/DDBJ whole genome shotgun (WGS) entry which is preliminary data.</text>
</comment>
<sequence length="193" mass="21926">MAVIKREFEQSLKAKIFSLFLIYLLGGVPLSIVIVNVVQLFYFQPNYFILFSTSRIAIFVFMLGLFGLFLIFACILYMLSKGKKVVIGFLSIPLLGLSGLMLFFSFDNYQYVDQNGLHVNPTFSINRTVSYSWGDMKEVVQVNKGGSPVGLEFILKEGQSFQFPLSGGDWVTKRRPFYETLSDHNVPLSAREK</sequence>
<organism evidence="2 3">
    <name type="scientific">Robertmurraya mangrovi</name>
    <dbReference type="NCBI Taxonomy" id="3098077"/>
    <lineage>
        <taxon>Bacteria</taxon>
        <taxon>Bacillati</taxon>
        <taxon>Bacillota</taxon>
        <taxon>Bacilli</taxon>
        <taxon>Bacillales</taxon>
        <taxon>Bacillaceae</taxon>
        <taxon>Robertmurraya</taxon>
    </lineage>
</organism>
<accession>A0ABU5J2G1</accession>
<gene>
    <name evidence="2" type="ORF">SM124_17990</name>
</gene>
<keyword evidence="1" id="KW-0812">Transmembrane</keyword>
<evidence type="ECO:0000313" key="2">
    <source>
        <dbReference type="EMBL" id="MDZ5473610.1"/>
    </source>
</evidence>
<keyword evidence="3" id="KW-1185">Reference proteome</keyword>
<evidence type="ECO:0000313" key="3">
    <source>
        <dbReference type="Proteomes" id="UP001290455"/>
    </source>
</evidence>
<dbReference type="EMBL" id="JAXOFX010000015">
    <property type="protein sequence ID" value="MDZ5473610.1"/>
    <property type="molecule type" value="Genomic_DNA"/>
</dbReference>
<feature type="transmembrane region" description="Helical" evidence="1">
    <location>
        <begin position="20"/>
        <end position="44"/>
    </location>
</feature>
<feature type="transmembrane region" description="Helical" evidence="1">
    <location>
        <begin position="56"/>
        <end position="79"/>
    </location>
</feature>
<keyword evidence="1" id="KW-1133">Transmembrane helix</keyword>